<dbReference type="CDD" id="cd23934">
    <property type="entry name" value="AGPR_1_C"/>
    <property type="match status" value="1"/>
</dbReference>
<dbReference type="GO" id="GO:0051287">
    <property type="term" value="F:NAD binding"/>
    <property type="evidence" value="ECO:0007669"/>
    <property type="project" value="InterPro"/>
</dbReference>
<dbReference type="SUPFAM" id="SSF55347">
    <property type="entry name" value="Glyceraldehyde-3-phosphate dehydrogenase-like, C-terminal domain"/>
    <property type="match status" value="1"/>
</dbReference>
<dbReference type="PANTHER" id="PTHR32338">
    <property type="entry name" value="N-ACETYL-GAMMA-GLUTAMYL-PHOSPHATE REDUCTASE, CHLOROPLASTIC-RELATED-RELATED"/>
    <property type="match status" value="1"/>
</dbReference>
<comment type="caution">
    <text evidence="10">The sequence shown here is derived from an EMBL/GenBank/DDBJ whole genome shotgun (WGS) entry which is preliminary data.</text>
</comment>
<dbReference type="InterPro" id="IPR058924">
    <property type="entry name" value="AGPR_dimerisation_dom"/>
</dbReference>
<evidence type="ECO:0000256" key="5">
    <source>
        <dbReference type="ARBA" id="ARBA00023002"/>
    </source>
</evidence>
<evidence type="ECO:0000313" key="10">
    <source>
        <dbReference type="EMBL" id="KNF09384.1"/>
    </source>
</evidence>
<dbReference type="SUPFAM" id="SSF51735">
    <property type="entry name" value="NAD(P)-binding Rossmann-fold domains"/>
    <property type="match status" value="1"/>
</dbReference>
<accession>A0A0L0WD27</accession>
<evidence type="ECO:0000256" key="7">
    <source>
        <dbReference type="HAMAP-Rule" id="MF_00150"/>
    </source>
</evidence>
<dbReference type="GO" id="GO:0006526">
    <property type="term" value="P:L-arginine biosynthetic process"/>
    <property type="evidence" value="ECO:0007669"/>
    <property type="project" value="UniProtKB-UniRule"/>
</dbReference>
<dbReference type="NCBIfam" id="TIGR01850">
    <property type="entry name" value="argC"/>
    <property type="match status" value="1"/>
</dbReference>
<dbReference type="RefSeq" id="WP_050354374.1">
    <property type="nucleotide sequence ID" value="NZ_LGSS01000003.1"/>
</dbReference>
<evidence type="ECO:0000256" key="3">
    <source>
        <dbReference type="ARBA" id="ARBA00022605"/>
    </source>
</evidence>
<dbReference type="HAMAP" id="MF_00150">
    <property type="entry name" value="ArgC_type1"/>
    <property type="match status" value="1"/>
</dbReference>
<dbReference type="GO" id="GO:0003942">
    <property type="term" value="F:N-acetyl-gamma-glutamyl-phosphate reductase activity"/>
    <property type="evidence" value="ECO:0007669"/>
    <property type="project" value="UniProtKB-UniRule"/>
</dbReference>
<gene>
    <name evidence="7 10" type="primary">argC</name>
    <name evidence="10" type="ORF">CLPU_3c01620</name>
</gene>
<comment type="pathway">
    <text evidence="1 7">Amino-acid biosynthesis; L-arginine biosynthesis; N(2)-acetyl-L-ornithine from L-glutamate: step 3/4.</text>
</comment>
<sequence>MIKAGIIGATGYVGTELVRLLKNHNNVDIKFITSQSYIDKEYDSIYENFRDVFPMKCTEQNVELIANEVDVIFMALPHGIASKEIDSKILEKTKVIDLGADYRISDREIYENWYNTSHLSSELLDEAVYGLCEINREKIKKARLIANPGCYPTCSILTLAPLFKENIIDIESIIIDAKSGVTGAGRSLNIGTHYTECNESMKAYGIASHRHTPEIEEQLSCIANNNVFVSFTPHLIPMNRGILTTSYAKLKDKLTYEEVKKIYEKHYKDEYFIRLTKENVLPETKWVKGSNFCDIGFKIDDRTGRIIVVGAIDNMIKGAAGQAVQNMNILFGLDESTGINGVSIFPV</sequence>
<dbReference type="Proteomes" id="UP000037267">
    <property type="component" value="Unassembled WGS sequence"/>
</dbReference>
<evidence type="ECO:0000256" key="8">
    <source>
        <dbReference type="PROSITE-ProRule" id="PRU10010"/>
    </source>
</evidence>
<dbReference type="EMBL" id="LGSS01000003">
    <property type="protein sequence ID" value="KNF09384.1"/>
    <property type="molecule type" value="Genomic_DNA"/>
</dbReference>
<comment type="catalytic activity">
    <reaction evidence="6 7">
        <text>N-acetyl-L-glutamate 5-semialdehyde + phosphate + NADP(+) = N-acetyl-L-glutamyl 5-phosphate + NADPH + H(+)</text>
        <dbReference type="Rhea" id="RHEA:21588"/>
        <dbReference type="ChEBI" id="CHEBI:15378"/>
        <dbReference type="ChEBI" id="CHEBI:29123"/>
        <dbReference type="ChEBI" id="CHEBI:43474"/>
        <dbReference type="ChEBI" id="CHEBI:57783"/>
        <dbReference type="ChEBI" id="CHEBI:57936"/>
        <dbReference type="ChEBI" id="CHEBI:58349"/>
        <dbReference type="EC" id="1.2.1.38"/>
    </reaction>
</comment>
<comment type="subcellular location">
    <subcellularLocation>
        <location evidence="7">Cytoplasm</location>
    </subcellularLocation>
</comment>
<evidence type="ECO:0000313" key="11">
    <source>
        <dbReference type="Proteomes" id="UP000037267"/>
    </source>
</evidence>
<dbReference type="EC" id="1.2.1.38" evidence="7"/>
<dbReference type="Pfam" id="PF22698">
    <property type="entry name" value="Semialdhyde_dhC_1"/>
    <property type="match status" value="1"/>
</dbReference>
<reference evidence="11" key="1">
    <citation type="submission" date="2015-07" db="EMBL/GenBank/DDBJ databases">
        <title>Draft genome sequence of the purine-degrading Gottschalkia purinilyticum DSM 1384 (formerly Clostridium purinilyticum).</title>
        <authorList>
            <person name="Poehlein A."/>
            <person name="Schiel-Bengelsdorf B."/>
            <person name="Bengelsdorf F.R."/>
            <person name="Daniel R."/>
            <person name="Duerre P."/>
        </authorList>
    </citation>
    <scope>NUCLEOTIDE SEQUENCE [LARGE SCALE GENOMIC DNA]</scope>
    <source>
        <strain evidence="11">DSM 1384</strain>
    </source>
</reference>
<dbReference type="Pfam" id="PF01118">
    <property type="entry name" value="Semialdhyde_dh"/>
    <property type="match status" value="1"/>
</dbReference>
<dbReference type="UniPathway" id="UPA00068">
    <property type="reaction ID" value="UER00108"/>
</dbReference>
<comment type="similarity">
    <text evidence="7">Belongs to the NAGSA dehydrogenase family. Type 1 subfamily.</text>
</comment>
<evidence type="ECO:0000256" key="4">
    <source>
        <dbReference type="ARBA" id="ARBA00022857"/>
    </source>
</evidence>
<dbReference type="PROSITE" id="PS01224">
    <property type="entry name" value="ARGC"/>
    <property type="match status" value="1"/>
</dbReference>
<protein>
    <recommendedName>
        <fullName evidence="7">N-acetyl-gamma-glutamyl-phosphate reductase</fullName>
        <shortName evidence="7">AGPR</shortName>
        <ecNumber evidence="7">1.2.1.38</ecNumber>
    </recommendedName>
    <alternativeName>
        <fullName evidence="7">N-acetyl-glutamate semialdehyde dehydrogenase</fullName>
        <shortName evidence="7">NAGSA dehydrogenase</shortName>
    </alternativeName>
</protein>
<keyword evidence="7" id="KW-0963">Cytoplasm</keyword>
<proteinExistence type="inferred from homology"/>
<keyword evidence="3 7" id="KW-0028">Amino-acid biosynthesis</keyword>
<dbReference type="PANTHER" id="PTHR32338:SF10">
    <property type="entry name" value="N-ACETYL-GAMMA-GLUTAMYL-PHOSPHATE REDUCTASE, CHLOROPLASTIC-RELATED"/>
    <property type="match status" value="1"/>
</dbReference>
<keyword evidence="11" id="KW-1185">Reference proteome</keyword>
<dbReference type="OrthoDB" id="9801289at2"/>
<name>A0A0L0WD27_GOTPU</name>
<organism evidence="10 11">
    <name type="scientific">Gottschalkia purinilytica</name>
    <name type="common">Clostridium purinilyticum</name>
    <dbReference type="NCBI Taxonomy" id="1503"/>
    <lineage>
        <taxon>Bacteria</taxon>
        <taxon>Bacillati</taxon>
        <taxon>Bacillota</taxon>
        <taxon>Tissierellia</taxon>
        <taxon>Tissierellales</taxon>
        <taxon>Gottschalkiaceae</taxon>
        <taxon>Gottschalkia</taxon>
    </lineage>
</organism>
<dbReference type="GO" id="GO:0005737">
    <property type="term" value="C:cytoplasm"/>
    <property type="evidence" value="ECO:0007669"/>
    <property type="project" value="UniProtKB-SubCell"/>
</dbReference>
<comment type="function">
    <text evidence="7">Catalyzes the NADPH-dependent reduction of N-acetyl-5-glutamyl phosphate to yield N-acetyl-L-glutamate 5-semialdehyde.</text>
</comment>
<evidence type="ECO:0000256" key="6">
    <source>
        <dbReference type="ARBA" id="ARBA00050557"/>
    </source>
</evidence>
<dbReference type="InterPro" id="IPR000534">
    <property type="entry name" value="Semialdehyde_DH_NAD-bd"/>
</dbReference>
<dbReference type="CDD" id="cd17895">
    <property type="entry name" value="AGPR_1_N"/>
    <property type="match status" value="1"/>
</dbReference>
<dbReference type="SMART" id="SM00859">
    <property type="entry name" value="Semialdhyde_dh"/>
    <property type="match status" value="1"/>
</dbReference>
<dbReference type="GO" id="GO:0070401">
    <property type="term" value="F:NADP+ binding"/>
    <property type="evidence" value="ECO:0007669"/>
    <property type="project" value="InterPro"/>
</dbReference>
<dbReference type="InterPro" id="IPR000706">
    <property type="entry name" value="AGPR_type-1"/>
</dbReference>
<keyword evidence="4 7" id="KW-0521">NADP</keyword>
<feature type="domain" description="Semialdehyde dehydrogenase NAD-binding" evidence="9">
    <location>
        <begin position="3"/>
        <end position="142"/>
    </location>
</feature>
<dbReference type="InterPro" id="IPR023013">
    <property type="entry name" value="AGPR_AS"/>
</dbReference>
<dbReference type="Gene3D" id="3.40.50.720">
    <property type="entry name" value="NAD(P)-binding Rossmann-like Domain"/>
    <property type="match status" value="1"/>
</dbReference>
<evidence type="ECO:0000259" key="9">
    <source>
        <dbReference type="SMART" id="SM00859"/>
    </source>
</evidence>
<dbReference type="AlphaFoldDB" id="A0A0L0WD27"/>
<dbReference type="STRING" id="1503.CLPU_3c01620"/>
<keyword evidence="2 7" id="KW-0055">Arginine biosynthesis</keyword>
<dbReference type="Gene3D" id="3.30.360.10">
    <property type="entry name" value="Dihydrodipicolinate Reductase, domain 2"/>
    <property type="match status" value="1"/>
</dbReference>
<dbReference type="InterPro" id="IPR036291">
    <property type="entry name" value="NAD(P)-bd_dom_sf"/>
</dbReference>
<dbReference type="FunFam" id="3.30.360.10:FF:000014">
    <property type="entry name" value="N-acetyl-gamma-glutamyl-phosphate reductase"/>
    <property type="match status" value="1"/>
</dbReference>
<dbReference type="PATRIC" id="fig|1503.3.peg.2027"/>
<evidence type="ECO:0000256" key="2">
    <source>
        <dbReference type="ARBA" id="ARBA00022571"/>
    </source>
</evidence>
<dbReference type="InterPro" id="IPR050085">
    <property type="entry name" value="AGPR"/>
</dbReference>
<keyword evidence="5 7" id="KW-0560">Oxidoreductase</keyword>
<feature type="active site" evidence="7 8">
    <location>
        <position position="150"/>
    </location>
</feature>
<evidence type="ECO:0000256" key="1">
    <source>
        <dbReference type="ARBA" id="ARBA00004862"/>
    </source>
</evidence>